<organism evidence="2 3">
    <name type="scientific">Drosophila albomicans</name>
    <name type="common">Fruit fly</name>
    <dbReference type="NCBI Taxonomy" id="7291"/>
    <lineage>
        <taxon>Eukaryota</taxon>
        <taxon>Metazoa</taxon>
        <taxon>Ecdysozoa</taxon>
        <taxon>Arthropoda</taxon>
        <taxon>Hexapoda</taxon>
        <taxon>Insecta</taxon>
        <taxon>Pterygota</taxon>
        <taxon>Neoptera</taxon>
        <taxon>Endopterygota</taxon>
        <taxon>Diptera</taxon>
        <taxon>Brachycera</taxon>
        <taxon>Muscomorpha</taxon>
        <taxon>Ephydroidea</taxon>
        <taxon>Drosophilidae</taxon>
        <taxon>Drosophila</taxon>
    </lineage>
</organism>
<dbReference type="RefSeq" id="XP_034111890.1">
    <property type="nucleotide sequence ID" value="XM_034255999.2"/>
</dbReference>
<evidence type="ECO:0000313" key="3">
    <source>
        <dbReference type="RefSeq" id="XP_034111890.1"/>
    </source>
</evidence>
<sequence length="393" mass="46294">MAFLKVSLTGNQLLHTRPSFFSILSKSYGTFRQALPNFPFPSAVNINRHQAVKSRPVQKYRYLTSKLETRKSKNYVAFIDDECEKKKLDKKQNSKLHAEQLKKLMFNGSENDITKPFVQPKFLQKQELKDQLQAKFQLKLQQQEQQQKKKQSLTNVNQFYQDERKTTSNPLKRLKASFVNDASIELLPMSLPQLQPPKQQSQQQQQQPKQQEKHATEANYYERVLRTQMENMQRIKERDKEIKNHFEKFKVYEKMNQLMKQAHDAEDNDNDNASQPKSYKISTTIARERQQQHHIRNVTRNAVELQLLRSTHLRHTPMYKQTVTFAPYTPVNDSSDNGDIIARQRSSKSKQQSSPQSEYHAFMKSTRAIEMLQCDSVLYKLCKNSIKDRNSKY</sequence>
<protein>
    <submittedName>
        <fullName evidence="3">Mediator of RNA polymerase II transcription subunit 26</fullName>
    </submittedName>
</protein>
<feature type="region of interest" description="Disordered" evidence="1">
    <location>
        <begin position="194"/>
        <end position="218"/>
    </location>
</feature>
<dbReference type="GeneID" id="117573095"/>
<evidence type="ECO:0000313" key="2">
    <source>
        <dbReference type="Proteomes" id="UP000515160"/>
    </source>
</evidence>
<reference evidence="3" key="1">
    <citation type="submission" date="2025-08" db="UniProtKB">
        <authorList>
            <consortium name="RefSeq"/>
        </authorList>
    </citation>
    <scope>IDENTIFICATION</scope>
    <source>
        <strain evidence="3">15112-1751.03</strain>
        <tissue evidence="3">Whole Adult</tissue>
    </source>
</reference>
<feature type="compositionally biased region" description="Low complexity" evidence="1">
    <location>
        <begin position="194"/>
        <end position="209"/>
    </location>
</feature>
<dbReference type="AlphaFoldDB" id="A0A6P8XKJ8"/>
<evidence type="ECO:0000256" key="1">
    <source>
        <dbReference type="SAM" id="MobiDB-lite"/>
    </source>
</evidence>
<name>A0A6P8XKJ8_DROAB</name>
<keyword evidence="2" id="KW-1185">Reference proteome</keyword>
<dbReference type="OrthoDB" id="7871718at2759"/>
<dbReference type="Proteomes" id="UP000515160">
    <property type="component" value="Unplaced"/>
</dbReference>
<accession>A0A6P8XKJ8</accession>
<proteinExistence type="predicted"/>
<gene>
    <name evidence="3" type="primary">LOC117573095</name>
</gene>